<name>A0A2P6MDA5_ALKUR</name>
<dbReference type="AlphaFoldDB" id="A0A2P6MDA5"/>
<reference evidence="1 2" key="1">
    <citation type="submission" date="2018-03" db="EMBL/GenBank/DDBJ databases">
        <title>Bacillus urumqiensis sp. nov., a moderately haloalkaliphilic bacterium isolated from a salt lake.</title>
        <authorList>
            <person name="Zhao B."/>
            <person name="Liao Z."/>
        </authorList>
    </citation>
    <scope>NUCLEOTIDE SEQUENCE [LARGE SCALE GENOMIC DNA]</scope>
    <source>
        <strain evidence="1 2">BZ-SZ-XJ18</strain>
    </source>
</reference>
<proteinExistence type="predicted"/>
<comment type="caution">
    <text evidence="1">The sequence shown here is derived from an EMBL/GenBank/DDBJ whole genome shotgun (WGS) entry which is preliminary data.</text>
</comment>
<gene>
    <name evidence="1" type="ORF">C6I21_15695</name>
</gene>
<dbReference type="EMBL" id="PVNS01000021">
    <property type="protein sequence ID" value="PRO64250.1"/>
    <property type="molecule type" value="Genomic_DNA"/>
</dbReference>
<organism evidence="1 2">
    <name type="scientific">Alkalicoccus urumqiensis</name>
    <name type="common">Bacillus urumqiensis</name>
    <dbReference type="NCBI Taxonomy" id="1548213"/>
    <lineage>
        <taxon>Bacteria</taxon>
        <taxon>Bacillati</taxon>
        <taxon>Bacillota</taxon>
        <taxon>Bacilli</taxon>
        <taxon>Bacillales</taxon>
        <taxon>Bacillaceae</taxon>
        <taxon>Alkalicoccus</taxon>
    </lineage>
</organism>
<sequence length="136" mass="15550">MDPSSTPETKEGIVYSAIEAVEEAQERDLEQGKQRDRNVEAFSELYPPASGNIPEFPSETIAENYDLLYEKSVEEGRALSRSRYSYELVETENDDFLLFQVGTYPIDGEYSILGVHEVPQEVVSYFERIHSSNQEE</sequence>
<keyword evidence="2" id="KW-1185">Reference proteome</keyword>
<dbReference type="RefSeq" id="WP_105960415.1">
    <property type="nucleotide sequence ID" value="NZ_PVNS01000021.1"/>
</dbReference>
<protein>
    <submittedName>
        <fullName evidence="1">Uncharacterized protein</fullName>
    </submittedName>
</protein>
<evidence type="ECO:0000313" key="2">
    <source>
        <dbReference type="Proteomes" id="UP000243650"/>
    </source>
</evidence>
<dbReference type="Proteomes" id="UP000243650">
    <property type="component" value="Unassembled WGS sequence"/>
</dbReference>
<evidence type="ECO:0000313" key="1">
    <source>
        <dbReference type="EMBL" id="PRO64250.1"/>
    </source>
</evidence>
<accession>A0A2P6MDA5</accession>